<proteinExistence type="predicted"/>
<evidence type="ECO:0000259" key="4">
    <source>
        <dbReference type="PROSITE" id="PS50956"/>
    </source>
</evidence>
<dbReference type="Gene3D" id="3.30.70.920">
    <property type="match status" value="1"/>
</dbReference>
<organism evidence="5 6">
    <name type="scientific">Halomonas sulfidivorans</name>
    <dbReference type="NCBI Taxonomy" id="2733488"/>
    <lineage>
        <taxon>Bacteria</taxon>
        <taxon>Pseudomonadati</taxon>
        <taxon>Pseudomonadota</taxon>
        <taxon>Gammaproteobacteria</taxon>
        <taxon>Oceanospirillales</taxon>
        <taxon>Halomonadaceae</taxon>
        <taxon>Halomonas</taxon>
    </lineage>
</organism>
<dbReference type="PRINTS" id="PR00033">
    <property type="entry name" value="HTHASNC"/>
</dbReference>
<accession>A0ABX7WC12</accession>
<reference evidence="5 6" key="1">
    <citation type="journal article" date="2021" name="Front. Microbiol.">
        <title>Aerobic Denitrification and Heterotrophic Sulfur Oxidation in the Genus Halomonas Revealed by Six Novel Species Characterizations and Genome-Based Analysis.</title>
        <authorList>
            <person name="Wang L."/>
            <person name="Shao Z."/>
        </authorList>
    </citation>
    <scope>NUCLEOTIDE SEQUENCE [LARGE SCALE GENOMIC DNA]</scope>
    <source>
        <strain evidence="5 6">MCCC 1A13718</strain>
    </source>
</reference>
<evidence type="ECO:0000256" key="1">
    <source>
        <dbReference type="ARBA" id="ARBA00023015"/>
    </source>
</evidence>
<feature type="domain" description="HTH asnC-type" evidence="4">
    <location>
        <begin position="17"/>
        <end position="78"/>
    </location>
</feature>
<name>A0ABX7WC12_9GAMM</name>
<dbReference type="SUPFAM" id="SSF54909">
    <property type="entry name" value="Dimeric alpha+beta barrel"/>
    <property type="match status" value="1"/>
</dbReference>
<keyword evidence="1" id="KW-0805">Transcription regulation</keyword>
<dbReference type="SUPFAM" id="SSF46785">
    <property type="entry name" value="Winged helix' DNA-binding domain"/>
    <property type="match status" value="1"/>
</dbReference>
<protein>
    <submittedName>
        <fullName evidence="5">Lrp/AsnC family transcriptional regulator</fullName>
    </submittedName>
</protein>
<evidence type="ECO:0000256" key="3">
    <source>
        <dbReference type="ARBA" id="ARBA00023163"/>
    </source>
</evidence>
<dbReference type="PROSITE" id="PS00519">
    <property type="entry name" value="HTH_ASNC_1"/>
    <property type="match status" value="1"/>
</dbReference>
<dbReference type="Gene3D" id="1.10.10.10">
    <property type="entry name" value="Winged helix-like DNA-binding domain superfamily/Winged helix DNA-binding domain"/>
    <property type="match status" value="1"/>
</dbReference>
<keyword evidence="3" id="KW-0804">Transcription</keyword>
<dbReference type="PROSITE" id="PS50956">
    <property type="entry name" value="HTH_ASNC_2"/>
    <property type="match status" value="1"/>
</dbReference>
<dbReference type="SMART" id="SM00344">
    <property type="entry name" value="HTH_ASNC"/>
    <property type="match status" value="1"/>
</dbReference>
<dbReference type="Pfam" id="PF01037">
    <property type="entry name" value="AsnC_trans_reg"/>
    <property type="match status" value="1"/>
</dbReference>
<dbReference type="InterPro" id="IPR000485">
    <property type="entry name" value="AsnC-type_HTH_dom"/>
</dbReference>
<keyword evidence="2" id="KW-0238">DNA-binding</keyword>
<dbReference type="PANTHER" id="PTHR30154">
    <property type="entry name" value="LEUCINE-RESPONSIVE REGULATORY PROTEIN"/>
    <property type="match status" value="1"/>
</dbReference>
<evidence type="ECO:0000313" key="6">
    <source>
        <dbReference type="Proteomes" id="UP000671845"/>
    </source>
</evidence>
<dbReference type="InterPro" id="IPR019887">
    <property type="entry name" value="Tscrpt_reg_AsnC/Lrp_C"/>
</dbReference>
<evidence type="ECO:0000313" key="5">
    <source>
        <dbReference type="EMBL" id="QTP57938.1"/>
    </source>
</evidence>
<dbReference type="PANTHER" id="PTHR30154:SF53">
    <property type="entry name" value="HTH-TYPE TRANSCRIPTIONAL REGULATOR LRPC"/>
    <property type="match status" value="1"/>
</dbReference>
<keyword evidence="6" id="KW-1185">Reference proteome</keyword>
<dbReference type="Pfam" id="PF13404">
    <property type="entry name" value="HTH_AsnC-type"/>
    <property type="match status" value="1"/>
</dbReference>
<gene>
    <name evidence="5" type="ORF">HNO53_03865</name>
</gene>
<dbReference type="InterPro" id="IPR036388">
    <property type="entry name" value="WH-like_DNA-bd_sf"/>
</dbReference>
<dbReference type="InterPro" id="IPR011008">
    <property type="entry name" value="Dimeric_a/b-barrel"/>
</dbReference>
<dbReference type="EMBL" id="CP053383">
    <property type="protein sequence ID" value="QTP57938.1"/>
    <property type="molecule type" value="Genomic_DNA"/>
</dbReference>
<evidence type="ECO:0000256" key="2">
    <source>
        <dbReference type="ARBA" id="ARBA00023125"/>
    </source>
</evidence>
<dbReference type="InterPro" id="IPR019885">
    <property type="entry name" value="Tscrpt_reg_HTH_AsnC-type_CS"/>
</dbReference>
<dbReference type="InterPro" id="IPR036390">
    <property type="entry name" value="WH_DNA-bd_sf"/>
</dbReference>
<dbReference type="InterPro" id="IPR019888">
    <property type="entry name" value="Tscrpt_reg_AsnC-like"/>
</dbReference>
<dbReference type="Proteomes" id="UP000671845">
    <property type="component" value="Chromosome"/>
</dbReference>
<sequence>MEKTEMVRDKGQDARPLDTFDRKILGELARDAGLSYADLGSRVGLSAPAVHERVKRLRTTGRIRGTVAMLDGPATGKPFLAFVHVDSTGWGKTQELLALSELPEVEEIHSVAGDTCMLLKVRCASSRALEGLLARLYALPSVKATRSYVVLSTFLERTPQAGITEVLEEPPMNEVPR</sequence>